<keyword evidence="4" id="KW-1185">Reference proteome</keyword>
<dbReference type="GO" id="GO:0005739">
    <property type="term" value="C:mitochondrion"/>
    <property type="evidence" value="ECO:0007669"/>
    <property type="project" value="TreeGrafter"/>
</dbReference>
<dbReference type="PANTHER" id="PTHR13832:SF792">
    <property type="entry name" value="GM14286P"/>
    <property type="match status" value="1"/>
</dbReference>
<reference evidence="3 4" key="1">
    <citation type="submission" date="2014-04" db="EMBL/GenBank/DDBJ databases">
        <authorList>
            <consortium name="DOE Joint Genome Institute"/>
            <person name="Kuo A."/>
            <person name="Girlanda M."/>
            <person name="Perotto S."/>
            <person name="Kohler A."/>
            <person name="Nagy L.G."/>
            <person name="Floudas D."/>
            <person name="Copeland A."/>
            <person name="Barry K.W."/>
            <person name="Cichocki N."/>
            <person name="Veneault-Fourrey C."/>
            <person name="LaButti K."/>
            <person name="Lindquist E.A."/>
            <person name="Lipzen A."/>
            <person name="Lundell T."/>
            <person name="Morin E."/>
            <person name="Murat C."/>
            <person name="Sun H."/>
            <person name="Tunlid A."/>
            <person name="Henrissat B."/>
            <person name="Grigoriev I.V."/>
            <person name="Hibbett D.S."/>
            <person name="Martin F."/>
            <person name="Nordberg H.P."/>
            <person name="Cantor M.N."/>
            <person name="Hua S.X."/>
        </authorList>
    </citation>
    <scope>NUCLEOTIDE SEQUENCE [LARGE SCALE GENOMIC DNA]</scope>
    <source>
        <strain evidence="3 4">MUT 4182</strain>
    </source>
</reference>
<feature type="domain" description="PPM-type phosphatase" evidence="2">
    <location>
        <begin position="1"/>
        <end position="352"/>
    </location>
</feature>
<dbReference type="InterPro" id="IPR015655">
    <property type="entry name" value="PP2C"/>
</dbReference>
<dbReference type="SUPFAM" id="SSF81606">
    <property type="entry name" value="PP2C-like"/>
    <property type="match status" value="1"/>
</dbReference>
<evidence type="ECO:0000313" key="3">
    <source>
        <dbReference type="EMBL" id="KIO17788.1"/>
    </source>
</evidence>
<proteinExistence type="predicted"/>
<evidence type="ECO:0000256" key="1">
    <source>
        <dbReference type="SAM" id="MobiDB-lite"/>
    </source>
</evidence>
<dbReference type="EMBL" id="KN823343">
    <property type="protein sequence ID" value="KIO17788.1"/>
    <property type="molecule type" value="Genomic_DNA"/>
</dbReference>
<dbReference type="GO" id="GO:0004741">
    <property type="term" value="F:[pyruvate dehydrogenase (acetyl-transferring)]-phosphatase activity"/>
    <property type="evidence" value="ECO:0007669"/>
    <property type="project" value="TreeGrafter"/>
</dbReference>
<dbReference type="STRING" id="1051891.A0A0C3K8M2"/>
<dbReference type="Pfam" id="PF00481">
    <property type="entry name" value="PP2C"/>
    <property type="match status" value="1"/>
</dbReference>
<reference evidence="4" key="2">
    <citation type="submission" date="2015-01" db="EMBL/GenBank/DDBJ databases">
        <title>Evolutionary Origins and Diversification of the Mycorrhizal Mutualists.</title>
        <authorList>
            <consortium name="DOE Joint Genome Institute"/>
            <consortium name="Mycorrhizal Genomics Consortium"/>
            <person name="Kohler A."/>
            <person name="Kuo A."/>
            <person name="Nagy L.G."/>
            <person name="Floudas D."/>
            <person name="Copeland A."/>
            <person name="Barry K.W."/>
            <person name="Cichocki N."/>
            <person name="Veneault-Fourrey C."/>
            <person name="LaButti K."/>
            <person name="Lindquist E.A."/>
            <person name="Lipzen A."/>
            <person name="Lundell T."/>
            <person name="Morin E."/>
            <person name="Murat C."/>
            <person name="Riley R."/>
            <person name="Ohm R."/>
            <person name="Sun H."/>
            <person name="Tunlid A."/>
            <person name="Henrissat B."/>
            <person name="Grigoriev I.V."/>
            <person name="Hibbett D.S."/>
            <person name="Martin F."/>
        </authorList>
    </citation>
    <scope>NUCLEOTIDE SEQUENCE [LARGE SCALE GENOMIC DNA]</scope>
    <source>
        <strain evidence="4">MUT 4182</strain>
    </source>
</reference>
<dbReference type="PROSITE" id="PS51746">
    <property type="entry name" value="PPM_2"/>
    <property type="match status" value="1"/>
</dbReference>
<protein>
    <recommendedName>
        <fullName evidence="2">PPM-type phosphatase domain-containing protein</fullName>
    </recommendedName>
</protein>
<evidence type="ECO:0000313" key="4">
    <source>
        <dbReference type="Proteomes" id="UP000054248"/>
    </source>
</evidence>
<dbReference type="CDD" id="cd00143">
    <property type="entry name" value="PP2Cc"/>
    <property type="match status" value="1"/>
</dbReference>
<dbReference type="Proteomes" id="UP000054248">
    <property type="component" value="Unassembled WGS sequence"/>
</dbReference>
<accession>A0A0C3K8M2</accession>
<dbReference type="PANTHER" id="PTHR13832">
    <property type="entry name" value="PROTEIN PHOSPHATASE 2C"/>
    <property type="match status" value="1"/>
</dbReference>
<feature type="compositionally biased region" description="Basic and acidic residues" evidence="1">
    <location>
        <begin position="115"/>
        <end position="134"/>
    </location>
</feature>
<dbReference type="OrthoDB" id="420076at2759"/>
<name>A0A0C3K8M2_9AGAM</name>
<organism evidence="3 4">
    <name type="scientific">Tulasnella calospora MUT 4182</name>
    <dbReference type="NCBI Taxonomy" id="1051891"/>
    <lineage>
        <taxon>Eukaryota</taxon>
        <taxon>Fungi</taxon>
        <taxon>Dikarya</taxon>
        <taxon>Basidiomycota</taxon>
        <taxon>Agaricomycotina</taxon>
        <taxon>Agaricomycetes</taxon>
        <taxon>Cantharellales</taxon>
        <taxon>Tulasnellaceae</taxon>
        <taxon>Tulasnella</taxon>
    </lineage>
</organism>
<dbReference type="Gene3D" id="3.60.40.10">
    <property type="entry name" value="PPM-type phosphatase domain"/>
    <property type="match status" value="1"/>
</dbReference>
<feature type="region of interest" description="Disordered" evidence="1">
    <location>
        <begin position="278"/>
        <end position="298"/>
    </location>
</feature>
<dbReference type="HOGENOM" id="CLU_021928_1_0_1"/>
<dbReference type="InterPro" id="IPR036457">
    <property type="entry name" value="PPM-type-like_dom_sf"/>
</dbReference>
<gene>
    <name evidence="3" type="ORF">M407DRAFT_84629</name>
</gene>
<feature type="region of interest" description="Disordered" evidence="1">
    <location>
        <begin position="115"/>
        <end position="135"/>
    </location>
</feature>
<dbReference type="AlphaFoldDB" id="A0A0C3K8M2"/>
<dbReference type="SMART" id="SM00332">
    <property type="entry name" value="PP2Cc"/>
    <property type="match status" value="1"/>
</dbReference>
<sequence>PFQSDPKYVGTAIETAFANLDSQIVNASIKAVDALTQGNKDLKAADLDPKSLEYQLTVSALLPALSGSCALLAMLDASNNDMYVACTGDSRAVAGYWDVDKNGKGKWRVEVLTEDQTGRNPKEHQRMQSEHPPEEASYVIQRGRVFGGLEPTRAFGDSRYKWPKEFQLRLQQLFGEESGLNIRRPPTDLKTPPYVTSRPEITHRKLPFNSEPSSNKSCSSSNLRFLVMATDGLWDRLSSAEVVALTGEYLNRVAPNGSPSSSPSPLTISKSDLAQTTVETPTSLGVSGKEISQENPSSKEGAWAFVDKNISTHLIRNALGGADEKEVQKLLSIPAPLSRRYRDDLTVTVVWWEDRPEATESVGVKAKL</sequence>
<feature type="non-terminal residue" evidence="3">
    <location>
        <position position="1"/>
    </location>
</feature>
<evidence type="ECO:0000259" key="2">
    <source>
        <dbReference type="PROSITE" id="PS51746"/>
    </source>
</evidence>
<dbReference type="InterPro" id="IPR001932">
    <property type="entry name" value="PPM-type_phosphatase-like_dom"/>
</dbReference>